<dbReference type="Proteomes" id="UP000004810">
    <property type="component" value="Unassembled WGS sequence"/>
</dbReference>
<evidence type="ECO:0000313" key="2">
    <source>
        <dbReference type="Proteomes" id="UP000004810"/>
    </source>
</evidence>
<comment type="caution">
    <text evidence="1">The sequence shown here is derived from an EMBL/GenBank/DDBJ whole genome shotgun (WGS) entry which is preliminary data.</text>
</comment>
<dbReference type="EMBL" id="ADBV01014452">
    <property type="protein sequence ID" value="EJW73238.1"/>
    <property type="molecule type" value="Genomic_DNA"/>
</dbReference>
<evidence type="ECO:0000313" key="1">
    <source>
        <dbReference type="EMBL" id="EJW73238.1"/>
    </source>
</evidence>
<accession>J9DUA2</accession>
<proteinExistence type="predicted"/>
<gene>
    <name evidence="1" type="ORF">WUBG_15857</name>
</gene>
<name>J9DUA2_WUCBA</name>
<dbReference type="AlphaFoldDB" id="J9DUA2"/>
<organism evidence="1 2">
    <name type="scientific">Wuchereria bancrofti</name>
    <dbReference type="NCBI Taxonomy" id="6293"/>
    <lineage>
        <taxon>Eukaryota</taxon>
        <taxon>Metazoa</taxon>
        <taxon>Ecdysozoa</taxon>
        <taxon>Nematoda</taxon>
        <taxon>Chromadorea</taxon>
        <taxon>Rhabditida</taxon>
        <taxon>Spirurina</taxon>
        <taxon>Spiruromorpha</taxon>
        <taxon>Filarioidea</taxon>
        <taxon>Onchocercidae</taxon>
        <taxon>Wuchereria</taxon>
    </lineage>
</organism>
<sequence>MAPGNVGRDDPDLILFTFRSIQLRIAEISLQNQQLQTKILKLQLCLLKNKLARPCNTGNGNGNTEQNRNLDDAIQSIVHEMSEISKVMKITVRELASENAAAAANFV</sequence>
<reference evidence="2" key="1">
    <citation type="submission" date="2012-08" db="EMBL/GenBank/DDBJ databases">
        <title>The Genome Sequence of Wuchereria bancrofti.</title>
        <authorList>
            <person name="Nutman T.B."/>
            <person name="Fink D.L."/>
            <person name="Russ C."/>
            <person name="Young S."/>
            <person name="Zeng Q."/>
            <person name="Koehrsen M."/>
            <person name="Alvarado L."/>
            <person name="Berlin A."/>
            <person name="Chapman S.B."/>
            <person name="Chen Z."/>
            <person name="Freedman E."/>
            <person name="Gellesch M."/>
            <person name="Goldberg J."/>
            <person name="Griggs A."/>
            <person name="Gujja S."/>
            <person name="Heilman E.R."/>
            <person name="Heiman D."/>
            <person name="Hepburn T."/>
            <person name="Howarth C."/>
            <person name="Jen D."/>
            <person name="Larson L."/>
            <person name="Lewis B."/>
            <person name="Mehta T."/>
            <person name="Park D."/>
            <person name="Pearson M."/>
            <person name="Roberts A."/>
            <person name="Saif S."/>
            <person name="Shea T."/>
            <person name="Shenoy N."/>
            <person name="Sisk P."/>
            <person name="Stolte C."/>
            <person name="Sykes S."/>
            <person name="Walk T."/>
            <person name="White J."/>
            <person name="Yandava C."/>
            <person name="Haas B."/>
            <person name="Henn M.R."/>
            <person name="Nusbaum C."/>
            <person name="Birren B."/>
        </authorList>
    </citation>
    <scope>NUCLEOTIDE SEQUENCE [LARGE SCALE GENOMIC DNA]</scope>
    <source>
        <strain evidence="2">NA</strain>
    </source>
</reference>
<protein>
    <submittedName>
        <fullName evidence="1">Uncharacterized protein</fullName>
    </submittedName>
</protein>